<evidence type="ECO:0000256" key="3">
    <source>
        <dbReference type="ARBA" id="ARBA00022679"/>
    </source>
</evidence>
<feature type="region of interest" description="Disordered" evidence="4">
    <location>
        <begin position="15"/>
        <end position="42"/>
    </location>
</feature>
<dbReference type="SUPFAM" id="SSF53448">
    <property type="entry name" value="Nucleotide-diphospho-sugar transferases"/>
    <property type="match status" value="1"/>
</dbReference>
<reference evidence="6 7" key="1">
    <citation type="journal article" date="2020" name="Syst. Appl. Microbiol.">
        <title>Alienimonas chondri sp. nov., a novel planctomycete isolated from the biofilm of the red alga Chondrus crispus.</title>
        <authorList>
            <person name="Vitorino I."/>
            <person name="Albuquerque L."/>
            <person name="Wiegand S."/>
            <person name="Kallscheuer N."/>
            <person name="da Costa M.S."/>
            <person name="Lobo-da-Cunha A."/>
            <person name="Jogler C."/>
            <person name="Lage O.M."/>
        </authorList>
    </citation>
    <scope>NUCLEOTIDE SEQUENCE [LARGE SCALE GENOMIC DNA]</scope>
    <source>
        <strain evidence="6 7">LzC2</strain>
    </source>
</reference>
<feature type="domain" description="Glycosyltransferase 2-like" evidence="5">
    <location>
        <begin position="51"/>
        <end position="218"/>
    </location>
</feature>
<evidence type="ECO:0000313" key="6">
    <source>
        <dbReference type="EMBL" id="NNJ24754.1"/>
    </source>
</evidence>
<dbReference type="Proteomes" id="UP000609651">
    <property type="component" value="Unassembled WGS sequence"/>
</dbReference>
<dbReference type="Gene3D" id="3.90.550.10">
    <property type="entry name" value="Spore Coat Polysaccharide Biosynthesis Protein SpsA, Chain A"/>
    <property type="match status" value="1"/>
</dbReference>
<keyword evidence="7" id="KW-1185">Reference proteome</keyword>
<organism evidence="6 7">
    <name type="scientific">Alienimonas chondri</name>
    <dbReference type="NCBI Taxonomy" id="2681879"/>
    <lineage>
        <taxon>Bacteria</taxon>
        <taxon>Pseudomonadati</taxon>
        <taxon>Planctomycetota</taxon>
        <taxon>Planctomycetia</taxon>
        <taxon>Planctomycetales</taxon>
        <taxon>Planctomycetaceae</taxon>
        <taxon>Alienimonas</taxon>
    </lineage>
</organism>
<dbReference type="Pfam" id="PF00535">
    <property type="entry name" value="Glycos_transf_2"/>
    <property type="match status" value="1"/>
</dbReference>
<evidence type="ECO:0000259" key="5">
    <source>
        <dbReference type="Pfam" id="PF00535"/>
    </source>
</evidence>
<dbReference type="EMBL" id="WTPX01000016">
    <property type="protein sequence ID" value="NNJ24754.1"/>
    <property type="molecule type" value="Genomic_DNA"/>
</dbReference>
<sequence length="285" mass="30505">MTALAGIAYARRASRPAWPPPVSTPPAPHLYVPPDEDSATVEANDTQPDVTVVVPTYREAENLPELIARLGDAVSGAHLSAEFLIVDDDSRDGTEELCAELAKDHPLRLILRRNERGLATAAVRGLSESRGAVLAVMDADLSHPPEAIPDLIAAVLGTDGRGGADFAIGSRYVPGGQIDAGWGRFRQWNSKVATHLARGLTNAADPLAGFFALRRETFAACGPLDPVGYKIGLELLVKCGARRVAEVPITFRDRTRGSSKLTLGQQLAYLKHLGKLYAFNARRAA</sequence>
<accession>A0ABX1VAJ9</accession>
<dbReference type="InterPro" id="IPR039528">
    <property type="entry name" value="DPM1-like"/>
</dbReference>
<dbReference type="GO" id="GO:0016757">
    <property type="term" value="F:glycosyltransferase activity"/>
    <property type="evidence" value="ECO:0007669"/>
    <property type="project" value="UniProtKB-KW"/>
</dbReference>
<name>A0ABX1VAJ9_9PLAN</name>
<dbReference type="PANTHER" id="PTHR43398:SF1">
    <property type="entry name" value="DOLICHOL-PHOSPHATE MANNOSYLTRANSFERASE SUBUNIT 1"/>
    <property type="match status" value="1"/>
</dbReference>
<proteinExistence type="inferred from homology"/>
<feature type="compositionally biased region" description="Pro residues" evidence="4">
    <location>
        <begin position="17"/>
        <end position="28"/>
    </location>
</feature>
<comment type="caution">
    <text evidence="6">The sequence shown here is derived from an EMBL/GenBank/DDBJ whole genome shotgun (WGS) entry which is preliminary data.</text>
</comment>
<keyword evidence="2 6" id="KW-0328">Glycosyltransferase</keyword>
<evidence type="ECO:0000256" key="4">
    <source>
        <dbReference type="SAM" id="MobiDB-lite"/>
    </source>
</evidence>
<protein>
    <submittedName>
        <fullName evidence="6">Polyprenol monophosphomannose synthase</fullName>
        <ecNumber evidence="6">2.4.1.-</ecNumber>
    </submittedName>
</protein>
<dbReference type="InterPro" id="IPR029044">
    <property type="entry name" value="Nucleotide-diphossugar_trans"/>
</dbReference>
<dbReference type="CDD" id="cd06442">
    <property type="entry name" value="DPM1_like"/>
    <property type="match status" value="1"/>
</dbReference>
<evidence type="ECO:0000313" key="7">
    <source>
        <dbReference type="Proteomes" id="UP000609651"/>
    </source>
</evidence>
<gene>
    <name evidence="6" type="primary">ppm1_2</name>
    <name evidence="6" type="ORF">LzC2_08140</name>
</gene>
<evidence type="ECO:0000256" key="1">
    <source>
        <dbReference type="ARBA" id="ARBA00006739"/>
    </source>
</evidence>
<dbReference type="PANTHER" id="PTHR43398">
    <property type="entry name" value="DOLICHOL-PHOSPHATE MANNOSYLTRANSFERASE SUBUNIT 1"/>
    <property type="match status" value="1"/>
</dbReference>
<evidence type="ECO:0000256" key="2">
    <source>
        <dbReference type="ARBA" id="ARBA00022676"/>
    </source>
</evidence>
<keyword evidence="3 6" id="KW-0808">Transferase</keyword>
<dbReference type="InterPro" id="IPR001173">
    <property type="entry name" value="Glyco_trans_2-like"/>
</dbReference>
<dbReference type="EC" id="2.4.1.-" evidence="6"/>
<comment type="similarity">
    <text evidence="1">Belongs to the glycosyltransferase 2 family.</text>
</comment>